<dbReference type="GO" id="GO:0006874">
    <property type="term" value="P:intracellular calcium ion homeostasis"/>
    <property type="evidence" value="ECO:0007669"/>
    <property type="project" value="UniProtKB-ARBA"/>
</dbReference>
<feature type="disulfide bond" evidence="15">
    <location>
        <begin position="46"/>
        <end position="59"/>
    </location>
</feature>
<comment type="function">
    <text evidence="14">Receptor for TNFSF5/CD40LG. Transduces TRAF6- and MAP3K8-mediated signals that activate ERK in macrophages and B cells, leading to induction of immunoglobulin secretion.</text>
</comment>
<dbReference type="GO" id="GO:0051094">
    <property type="term" value="P:positive regulation of developmental process"/>
    <property type="evidence" value="ECO:0007669"/>
    <property type="project" value="UniProtKB-ARBA"/>
</dbReference>
<dbReference type="AlphaFoldDB" id="A0AA47M1N9"/>
<gene>
    <name evidence="18" type="ORF">N1851_033342</name>
</gene>
<dbReference type="GO" id="GO:0046642">
    <property type="term" value="P:negative regulation of alpha-beta T cell proliferation"/>
    <property type="evidence" value="ECO:0007669"/>
    <property type="project" value="TreeGrafter"/>
</dbReference>
<evidence type="ECO:0000256" key="6">
    <source>
        <dbReference type="ARBA" id="ARBA00022859"/>
    </source>
</evidence>
<reference evidence="18" key="1">
    <citation type="journal article" date="2023" name="Front. Mar. Sci.">
        <title>A new Merluccius polli reference genome to investigate the effects of global change in West African waters.</title>
        <authorList>
            <person name="Mateo J.L."/>
            <person name="Blanco-Fernandez C."/>
            <person name="Garcia-Vazquez E."/>
            <person name="Machado-Schiaffino G."/>
        </authorList>
    </citation>
    <scope>NUCLEOTIDE SEQUENCE</scope>
    <source>
        <strain evidence="18">C29</strain>
        <tissue evidence="18">Fin</tissue>
    </source>
</reference>
<dbReference type="GO" id="GO:0006915">
    <property type="term" value="P:apoptotic process"/>
    <property type="evidence" value="ECO:0007669"/>
    <property type="project" value="InterPro"/>
</dbReference>
<dbReference type="GO" id="GO:0045935">
    <property type="term" value="P:positive regulation of nucleobase-containing compound metabolic process"/>
    <property type="evidence" value="ECO:0007669"/>
    <property type="project" value="UniProtKB-ARBA"/>
</dbReference>
<dbReference type="FunFam" id="2.10.50.10:FF:000041">
    <property type="entry name" value="Tumor necrosis factor receptor superfamily member 5"/>
    <property type="match status" value="1"/>
</dbReference>
<evidence type="ECO:0000256" key="15">
    <source>
        <dbReference type="PROSITE-ProRule" id="PRU00206"/>
    </source>
</evidence>
<evidence type="ECO:0000256" key="13">
    <source>
        <dbReference type="ARBA" id="ARBA00032719"/>
    </source>
</evidence>
<evidence type="ECO:0000313" key="19">
    <source>
        <dbReference type="Proteomes" id="UP001174136"/>
    </source>
</evidence>
<feature type="disulfide bond" evidence="15">
    <location>
        <begin position="49"/>
        <end position="67"/>
    </location>
</feature>
<keyword evidence="7 16" id="KW-1133">Transmembrane helix</keyword>
<dbReference type="PROSITE" id="PS00652">
    <property type="entry name" value="TNFR_NGFR_1"/>
    <property type="match status" value="1"/>
</dbReference>
<keyword evidence="5" id="KW-0677">Repeat</keyword>
<dbReference type="GO" id="GO:2000406">
    <property type="term" value="P:positive regulation of T cell migration"/>
    <property type="evidence" value="ECO:0007669"/>
    <property type="project" value="TreeGrafter"/>
</dbReference>
<organism evidence="18 19">
    <name type="scientific">Merluccius polli</name>
    <name type="common">Benguela hake</name>
    <name type="synonym">Merluccius cadenati</name>
    <dbReference type="NCBI Taxonomy" id="89951"/>
    <lineage>
        <taxon>Eukaryota</taxon>
        <taxon>Metazoa</taxon>
        <taxon>Chordata</taxon>
        <taxon>Craniata</taxon>
        <taxon>Vertebrata</taxon>
        <taxon>Euteleostomi</taxon>
        <taxon>Actinopterygii</taxon>
        <taxon>Neopterygii</taxon>
        <taxon>Teleostei</taxon>
        <taxon>Neoteleostei</taxon>
        <taxon>Acanthomorphata</taxon>
        <taxon>Zeiogadaria</taxon>
        <taxon>Gadariae</taxon>
        <taxon>Gadiformes</taxon>
        <taxon>Gadoidei</taxon>
        <taxon>Merlucciidae</taxon>
        <taxon>Merluccius</taxon>
    </lineage>
</organism>
<evidence type="ECO:0000256" key="16">
    <source>
        <dbReference type="SAM" id="Phobius"/>
    </source>
</evidence>
<evidence type="ECO:0000256" key="10">
    <source>
        <dbReference type="ARBA" id="ARBA00023170"/>
    </source>
</evidence>
<feature type="transmembrane region" description="Helical" evidence="16">
    <location>
        <begin position="205"/>
        <end position="226"/>
    </location>
</feature>
<dbReference type="GO" id="GO:0050829">
    <property type="term" value="P:defense response to Gram-negative bacterium"/>
    <property type="evidence" value="ECO:0007669"/>
    <property type="project" value="TreeGrafter"/>
</dbReference>
<evidence type="ECO:0000256" key="9">
    <source>
        <dbReference type="ARBA" id="ARBA00023157"/>
    </source>
</evidence>
<dbReference type="GO" id="GO:0009897">
    <property type="term" value="C:external side of plasma membrane"/>
    <property type="evidence" value="ECO:0007669"/>
    <property type="project" value="TreeGrafter"/>
</dbReference>
<feature type="domain" description="TNFR-Cys" evidence="17">
    <location>
        <begin position="69"/>
        <end position="111"/>
    </location>
</feature>
<feature type="repeat" description="TNFR-Cys" evidence="15">
    <location>
        <begin position="33"/>
        <end position="67"/>
    </location>
</feature>
<dbReference type="InterPro" id="IPR001368">
    <property type="entry name" value="TNFR/NGFR_Cys_rich_reg"/>
</dbReference>
<name>A0AA47M1N9_MERPO</name>
<evidence type="ECO:0000256" key="7">
    <source>
        <dbReference type="ARBA" id="ARBA00022989"/>
    </source>
</evidence>
<dbReference type="GO" id="GO:0002720">
    <property type="term" value="P:positive regulation of cytokine production involved in immune response"/>
    <property type="evidence" value="ECO:0007669"/>
    <property type="project" value="TreeGrafter"/>
</dbReference>
<evidence type="ECO:0000256" key="4">
    <source>
        <dbReference type="ARBA" id="ARBA00022729"/>
    </source>
</evidence>
<comment type="caution">
    <text evidence="18">The sequence shown here is derived from an EMBL/GenBank/DDBJ whole genome shotgun (WGS) entry which is preliminary data.</text>
</comment>
<dbReference type="Pfam" id="PF00020">
    <property type="entry name" value="TNFR_c6"/>
    <property type="match status" value="2"/>
</dbReference>
<evidence type="ECO:0000256" key="1">
    <source>
        <dbReference type="ARBA" id="ARBA00004479"/>
    </source>
</evidence>
<dbReference type="FunFam" id="2.10.50.10:FF:000065">
    <property type="entry name" value="TNF receptor superfamily member 14"/>
    <property type="match status" value="1"/>
</dbReference>
<dbReference type="Gene3D" id="2.10.50.10">
    <property type="entry name" value="Tumor Necrosis Factor Receptor, subunit A, domain 2"/>
    <property type="match status" value="3"/>
</dbReference>
<dbReference type="CDD" id="cd00185">
    <property type="entry name" value="TNFRSF"/>
    <property type="match status" value="1"/>
</dbReference>
<sequence length="234" mass="25834">MDCMAILIWQPRFIIYLVLFHMYFIDNGFASVNCHQREYRVGEDCCRTCPPGMYVAKNCTKYTGTSCKRCKEGTFQDQINSGERCFSCKDCDAGLGLKVKKFCTVTSDTVCENLDGYFCIDSNRDGCIEAQRHMVCSPGQYISQRGTADKDTECLQCTNGTFSDGTPTSCQPHTKCESVGLKQIQPGSDSTDSECGEQVQGSNTGLVAGIITGLVLCIALASMALWRKKIIRKC</sequence>
<accession>A0AA47M1N9</accession>
<keyword evidence="4" id="KW-0732">Signal</keyword>
<proteinExistence type="predicted"/>
<keyword evidence="8 16" id="KW-0472">Membrane</keyword>
<dbReference type="PRINTS" id="PR01680">
    <property type="entry name" value="TNFACTORR6"/>
</dbReference>
<evidence type="ECO:0000256" key="2">
    <source>
        <dbReference type="ARBA" id="ARBA00015766"/>
    </source>
</evidence>
<keyword evidence="9 15" id="KW-1015">Disulfide bond</keyword>
<keyword evidence="11" id="KW-0325">Glycoprotein</keyword>
<keyword evidence="6" id="KW-0391">Immunity</keyword>
<evidence type="ECO:0000259" key="17">
    <source>
        <dbReference type="PROSITE" id="PS50050"/>
    </source>
</evidence>
<evidence type="ECO:0000256" key="3">
    <source>
        <dbReference type="ARBA" id="ARBA00022692"/>
    </source>
</evidence>
<comment type="caution">
    <text evidence="15">Lacks conserved residue(s) required for the propagation of feature annotation.</text>
</comment>
<dbReference type="GO" id="GO:0006955">
    <property type="term" value="P:immune response"/>
    <property type="evidence" value="ECO:0007669"/>
    <property type="project" value="InterPro"/>
</dbReference>
<dbReference type="InterPro" id="IPR008063">
    <property type="entry name" value="Fas_rcpt"/>
</dbReference>
<dbReference type="PANTHER" id="PTHR46838:SF1">
    <property type="entry name" value="TUMOR NECROSIS FACTOR RECEPTOR SUPERFAMILY MEMBER 14"/>
    <property type="match status" value="1"/>
</dbReference>
<protein>
    <recommendedName>
        <fullName evidence="2">Tumor necrosis factor receptor superfamily member 5</fullName>
    </recommendedName>
    <alternativeName>
        <fullName evidence="12">B-cell surface antigen CD40</fullName>
    </alternativeName>
    <alternativeName>
        <fullName evidence="13">CD40L receptor</fullName>
    </alternativeName>
</protein>
<dbReference type="SUPFAM" id="SSF57586">
    <property type="entry name" value="TNF receptor-like"/>
    <property type="match status" value="2"/>
</dbReference>
<evidence type="ECO:0000256" key="14">
    <source>
        <dbReference type="ARBA" id="ARBA00045871"/>
    </source>
</evidence>
<feature type="disulfide bond" evidence="15">
    <location>
        <begin position="70"/>
        <end position="85"/>
    </location>
</feature>
<keyword evidence="10 18" id="KW-0675">Receptor</keyword>
<feature type="domain" description="TNFR-Cys" evidence="17">
    <location>
        <begin position="33"/>
        <end position="67"/>
    </location>
</feature>
<dbReference type="GO" id="GO:0050830">
    <property type="term" value="P:defense response to Gram-positive bacterium"/>
    <property type="evidence" value="ECO:0007669"/>
    <property type="project" value="TreeGrafter"/>
</dbReference>
<evidence type="ECO:0000256" key="8">
    <source>
        <dbReference type="ARBA" id="ARBA00023136"/>
    </source>
</evidence>
<evidence type="ECO:0000256" key="5">
    <source>
        <dbReference type="ARBA" id="ARBA00022737"/>
    </source>
</evidence>
<dbReference type="Proteomes" id="UP001174136">
    <property type="component" value="Unassembled WGS sequence"/>
</dbReference>
<dbReference type="EMBL" id="JAOPHQ010006335">
    <property type="protein sequence ID" value="KAK0131869.1"/>
    <property type="molecule type" value="Genomic_DNA"/>
</dbReference>
<dbReference type="GO" id="GO:0023035">
    <property type="term" value="P:CD40 signaling pathway"/>
    <property type="evidence" value="ECO:0007669"/>
    <property type="project" value="UniProtKB-ARBA"/>
</dbReference>
<evidence type="ECO:0000256" key="12">
    <source>
        <dbReference type="ARBA" id="ARBA00031089"/>
    </source>
</evidence>
<evidence type="ECO:0000256" key="11">
    <source>
        <dbReference type="ARBA" id="ARBA00023180"/>
    </source>
</evidence>
<dbReference type="SMART" id="SM00208">
    <property type="entry name" value="TNFR"/>
    <property type="match status" value="4"/>
</dbReference>
<dbReference type="GO" id="GO:0004888">
    <property type="term" value="F:transmembrane signaling receptor activity"/>
    <property type="evidence" value="ECO:0007669"/>
    <property type="project" value="InterPro"/>
</dbReference>
<feature type="repeat" description="TNFR-Cys" evidence="15">
    <location>
        <begin position="69"/>
        <end position="111"/>
    </location>
</feature>
<keyword evidence="19" id="KW-1185">Reference proteome</keyword>
<comment type="subcellular location">
    <subcellularLocation>
        <location evidence="1">Membrane</location>
        <topology evidence="1">Single-pass type I membrane protein</topology>
    </subcellularLocation>
</comment>
<dbReference type="PROSITE" id="PS50050">
    <property type="entry name" value="TNFR_NGFR_2"/>
    <property type="match status" value="2"/>
</dbReference>
<keyword evidence="3 16" id="KW-0812">Transmembrane</keyword>
<evidence type="ECO:0000313" key="18">
    <source>
        <dbReference type="EMBL" id="KAK0131869.1"/>
    </source>
</evidence>
<dbReference type="PANTHER" id="PTHR46838">
    <property type="entry name" value="TUMOR NECROSIS FACTOR RECEPTOR SUPERFAMILY MEMBER 14"/>
    <property type="match status" value="1"/>
</dbReference>